<comment type="caution">
    <text evidence="2">The sequence shown here is derived from an EMBL/GenBank/DDBJ whole genome shotgun (WGS) entry which is preliminary data.</text>
</comment>
<dbReference type="EMBL" id="JMPR01000028">
    <property type="protein sequence ID" value="KFD19682.1"/>
    <property type="molecule type" value="Genomic_DNA"/>
</dbReference>
<organism evidence="2 3">
    <name type="scientific">Tatumella ptyseos ATCC 33301</name>
    <dbReference type="NCBI Taxonomy" id="1005995"/>
    <lineage>
        <taxon>Bacteria</taxon>
        <taxon>Pseudomonadati</taxon>
        <taxon>Pseudomonadota</taxon>
        <taxon>Gammaproteobacteria</taxon>
        <taxon>Enterobacterales</taxon>
        <taxon>Erwiniaceae</taxon>
        <taxon>Tatumella</taxon>
    </lineage>
</organism>
<keyword evidence="3" id="KW-1185">Reference proteome</keyword>
<proteinExistence type="predicted"/>
<evidence type="ECO:0000256" key="1">
    <source>
        <dbReference type="SAM" id="MobiDB-lite"/>
    </source>
</evidence>
<protein>
    <submittedName>
        <fullName evidence="2">Uncharacterized protein</fullName>
    </submittedName>
</protein>
<feature type="region of interest" description="Disordered" evidence="1">
    <location>
        <begin position="1"/>
        <end position="39"/>
    </location>
</feature>
<sequence>MSVEQALFGEKVTHRGTKANPRQPLYGEYQGPKLVGASS</sequence>
<evidence type="ECO:0000313" key="3">
    <source>
        <dbReference type="Proteomes" id="UP000028602"/>
    </source>
</evidence>
<reference evidence="2 3" key="1">
    <citation type="submission" date="2014-05" db="EMBL/GenBank/DDBJ databases">
        <title>ATOL: Assembling a taxonomically balanced genome-scale reconstruction of the evolutionary history of the Enterobacteriaceae.</title>
        <authorList>
            <person name="Plunkett G.III."/>
            <person name="Neeno-Eckwall E.C."/>
            <person name="Glasner J.D."/>
            <person name="Perna N.T."/>
        </authorList>
    </citation>
    <scope>NUCLEOTIDE SEQUENCE [LARGE SCALE GENOMIC DNA]</scope>
    <source>
        <strain evidence="2 3">ATCC 33301</strain>
    </source>
</reference>
<dbReference type="AlphaFoldDB" id="A0A085JGT6"/>
<dbReference type="Proteomes" id="UP000028602">
    <property type="component" value="Unassembled WGS sequence"/>
</dbReference>
<accession>A0A085JGT6</accession>
<evidence type="ECO:0000313" key="2">
    <source>
        <dbReference type="EMBL" id="KFD19682.1"/>
    </source>
</evidence>
<gene>
    <name evidence="2" type="ORF">GTPT_1613</name>
</gene>
<name>A0A085JGT6_9GAMM</name>